<dbReference type="SUPFAM" id="SSF69340">
    <property type="entry name" value="C-terminal domain of adenylylcyclase associated protein"/>
    <property type="match status" value="1"/>
</dbReference>
<reference evidence="8 9" key="1">
    <citation type="submission" date="2021-04" db="EMBL/GenBank/DDBJ databases">
        <authorList>
            <person name="Bliznina A."/>
        </authorList>
    </citation>
    <scope>NUCLEOTIDE SEQUENCE [LARGE SCALE GENOMIC DNA]</scope>
</reference>
<evidence type="ECO:0000256" key="2">
    <source>
        <dbReference type="ARBA" id="ARBA00004647"/>
    </source>
</evidence>
<evidence type="ECO:0000256" key="6">
    <source>
        <dbReference type="ARBA" id="ARBA00023212"/>
    </source>
</evidence>
<dbReference type="Gene3D" id="2.160.20.70">
    <property type="match status" value="1"/>
</dbReference>
<gene>
    <name evidence="8" type="ORF">OKIOD_LOCUS1295</name>
</gene>
<comment type="similarity">
    <text evidence="3">Belongs to the TBCC family.</text>
</comment>
<dbReference type="InterPro" id="IPR039589">
    <property type="entry name" value="TBCC1"/>
</dbReference>
<evidence type="ECO:0000256" key="5">
    <source>
        <dbReference type="ARBA" id="ARBA00022490"/>
    </source>
</evidence>
<dbReference type="InterPro" id="IPR017901">
    <property type="entry name" value="C-CAP_CF_C-like"/>
</dbReference>
<keyword evidence="6" id="KW-0206">Cytoskeleton</keyword>
<dbReference type="PANTHER" id="PTHR16052">
    <property type="entry name" value="TBCC DOMAIN-CONTAINING PROTEIN 1"/>
    <property type="match status" value="1"/>
</dbReference>
<dbReference type="Pfam" id="PF07986">
    <property type="entry name" value="TBCC"/>
    <property type="match status" value="1"/>
</dbReference>
<dbReference type="PROSITE" id="PS51329">
    <property type="entry name" value="C_CAP_COFACTOR_C"/>
    <property type="match status" value="1"/>
</dbReference>
<evidence type="ECO:0000259" key="7">
    <source>
        <dbReference type="PROSITE" id="PS51329"/>
    </source>
</evidence>
<dbReference type="Proteomes" id="UP001158576">
    <property type="component" value="Chromosome PAR"/>
</dbReference>
<dbReference type="InterPro" id="IPR016098">
    <property type="entry name" value="CAP/MinC_C"/>
</dbReference>
<dbReference type="PANTHER" id="PTHR16052:SF0">
    <property type="entry name" value="TBCC DOMAIN-CONTAINING PROTEIN 1"/>
    <property type="match status" value="1"/>
</dbReference>
<dbReference type="EMBL" id="OU015568">
    <property type="protein sequence ID" value="CAG5080912.1"/>
    <property type="molecule type" value="Genomic_DNA"/>
</dbReference>
<dbReference type="InterPro" id="IPR012945">
    <property type="entry name" value="Tubulin-bd_cofactor_C_dom"/>
</dbReference>
<evidence type="ECO:0000256" key="3">
    <source>
        <dbReference type="ARBA" id="ARBA00008848"/>
    </source>
</evidence>
<dbReference type="SMART" id="SM00673">
    <property type="entry name" value="CARP"/>
    <property type="match status" value="1"/>
</dbReference>
<feature type="domain" description="C-CAP/cofactor C-like" evidence="7">
    <location>
        <begin position="152"/>
        <end position="309"/>
    </location>
</feature>
<organism evidence="8 9">
    <name type="scientific">Oikopleura dioica</name>
    <name type="common">Tunicate</name>
    <dbReference type="NCBI Taxonomy" id="34765"/>
    <lineage>
        <taxon>Eukaryota</taxon>
        <taxon>Metazoa</taxon>
        <taxon>Chordata</taxon>
        <taxon>Tunicata</taxon>
        <taxon>Appendicularia</taxon>
        <taxon>Copelata</taxon>
        <taxon>Oikopleuridae</taxon>
        <taxon>Oikopleura</taxon>
    </lineage>
</organism>
<dbReference type="InterPro" id="IPR036223">
    <property type="entry name" value="CAP_C_sf"/>
</dbReference>
<proteinExistence type="inferred from homology"/>
<comment type="subcellular location">
    <subcellularLocation>
        <location evidence="1">Cytoplasm</location>
        <location evidence="1">Cytoskeleton</location>
        <location evidence="1">Microtubule organizing center</location>
        <location evidence="1">Centrosome</location>
    </subcellularLocation>
    <subcellularLocation>
        <location evidence="2">Cytoplasm</location>
        <location evidence="2">Cytoskeleton</location>
        <location evidence="2">Spindle pole</location>
    </subcellularLocation>
</comment>
<name>A0ABN7RQL9_OIKDI</name>
<protein>
    <recommendedName>
        <fullName evidence="4">TBCC domain-containing protein 1</fullName>
    </recommendedName>
</protein>
<keyword evidence="9" id="KW-1185">Reference proteome</keyword>
<sequence length="428" mass="48305">MNSSEEVNENEAKSILDKRAALSLTDFKATRHVNTLQFTLFLYAQTIVKVQSLNKSINEMCPWKQISSPHAEWILNNLDQIFKLCSYNATSRVDGNILPFSRILARFEDEMIYNRETKHCSTSKLKNFITSHINGCPVSALQGATTRLIDRPARFIGNHSIVTESEDREFYLKRMVDQTACLNHQILEDSCIRISKCENSTLYLIGNIKSVSISQCNNCTIVAPSVSGIVRLTKSSNISLVTYSRCLFISTTSNSTVYSSVPTNPVLVSCSGIKLAPLNVNHSRLAEDVKKAALPSHPNLWDSPLDLTVRRSSVPVEEIFEKLDPKEFFYINIPFELASSKPQNPAPRVAKFFIDLPEEYAQAVASQEKVLRNGRKLTKDPQLTAEMKQNLKSFTNKLFMDWLNETGGQLKLEELYKLDPMSPKKKVV</sequence>
<dbReference type="InterPro" id="IPR006599">
    <property type="entry name" value="CARP_motif"/>
</dbReference>
<accession>A0ABN7RQL9</accession>
<evidence type="ECO:0000313" key="8">
    <source>
        <dbReference type="EMBL" id="CAG5080912.1"/>
    </source>
</evidence>
<keyword evidence="5" id="KW-0963">Cytoplasm</keyword>
<evidence type="ECO:0000256" key="4">
    <source>
        <dbReference type="ARBA" id="ARBA00017559"/>
    </source>
</evidence>
<evidence type="ECO:0000313" key="9">
    <source>
        <dbReference type="Proteomes" id="UP001158576"/>
    </source>
</evidence>
<evidence type="ECO:0000256" key="1">
    <source>
        <dbReference type="ARBA" id="ARBA00004300"/>
    </source>
</evidence>